<dbReference type="AlphaFoldDB" id="C6WXN6"/>
<keyword evidence="4" id="KW-1185">Reference proteome</keyword>
<gene>
    <name evidence="3" type="ordered locus">Mmol_1781</name>
</gene>
<evidence type="ECO:0000313" key="4">
    <source>
        <dbReference type="Proteomes" id="UP000002742"/>
    </source>
</evidence>
<protein>
    <recommendedName>
        <fullName evidence="2">Ice-binding protein C-terminal domain-containing protein</fullName>
    </recommendedName>
</protein>
<dbReference type="EMBL" id="CP001672">
    <property type="protein sequence ID" value="ACT48685.1"/>
    <property type="molecule type" value="Genomic_DNA"/>
</dbReference>
<dbReference type="eggNOG" id="ENOG5033BRH">
    <property type="taxonomic scope" value="Bacteria"/>
</dbReference>
<proteinExistence type="predicted"/>
<dbReference type="Pfam" id="PF07589">
    <property type="entry name" value="PEP-CTERM"/>
    <property type="match status" value="1"/>
</dbReference>
<evidence type="ECO:0000256" key="1">
    <source>
        <dbReference type="SAM" id="SignalP"/>
    </source>
</evidence>
<dbReference type="RefSeq" id="WP_015832720.1">
    <property type="nucleotide sequence ID" value="NC_012968.1"/>
</dbReference>
<dbReference type="HOGENOM" id="CLU_1466759_0_0_4"/>
<dbReference type="InterPro" id="IPR013424">
    <property type="entry name" value="Ice-binding_C"/>
</dbReference>
<reference evidence="4" key="1">
    <citation type="submission" date="2009-07" db="EMBL/GenBank/DDBJ databases">
        <title>Complete sequence of Methylotenera mobilis JLW8.</title>
        <authorList>
            <consortium name="US DOE Joint Genome Institute"/>
            <person name="Lucas S."/>
            <person name="Copeland A."/>
            <person name="Lapidus A."/>
            <person name="Glavina del Rio T."/>
            <person name="Tice H."/>
            <person name="Bruce D."/>
            <person name="Goodwin L."/>
            <person name="Pitluck S."/>
            <person name="LaButti K.M."/>
            <person name="Clum A."/>
            <person name="Larimer F."/>
            <person name="Land M."/>
            <person name="Hauser L."/>
            <person name="Kyrpides N."/>
            <person name="Mikhailova N."/>
            <person name="Kayluzhnaya M."/>
            <person name="Chistoserdova L."/>
        </authorList>
    </citation>
    <scope>NUCLEOTIDE SEQUENCE [LARGE SCALE GENOMIC DNA]</scope>
    <source>
        <strain evidence="4">JLW8 / ATCC BAA-1282 / DSM 17540</strain>
    </source>
</reference>
<dbReference type="KEGG" id="mmb:Mmol_1781"/>
<dbReference type="NCBIfam" id="NF038126">
    <property type="entry name" value="PEP_CTERM_FxDxF"/>
    <property type="match status" value="1"/>
</dbReference>
<sequence>MKLVKQLLIGAAIFAAVSNAQAATYNLGTLSSDYTEFGSYSVAKGSFSDTINFSLAGTSDTDFGVGSIFVKVGKITRLDITGLTLSLFKGTTDLGLSGTDFSATALGAGDYHLLVTGNATGTLGGSYAGGINVSPVPEADTYAMMLAGLGLMGFVARRRRSL</sequence>
<accession>C6WXN6</accession>
<dbReference type="OrthoDB" id="6399769at2"/>
<organism evidence="3 4">
    <name type="scientific">Methylotenera mobilis (strain JLW8 / ATCC BAA-1282 / DSM 17540)</name>
    <dbReference type="NCBI Taxonomy" id="583345"/>
    <lineage>
        <taxon>Bacteria</taxon>
        <taxon>Pseudomonadati</taxon>
        <taxon>Pseudomonadota</taxon>
        <taxon>Betaproteobacteria</taxon>
        <taxon>Nitrosomonadales</taxon>
        <taxon>Methylophilaceae</taxon>
        <taxon>Methylotenera</taxon>
    </lineage>
</organism>
<name>C6WXN6_METML</name>
<feature type="domain" description="Ice-binding protein C-terminal" evidence="2">
    <location>
        <begin position="135"/>
        <end position="159"/>
    </location>
</feature>
<dbReference type="Proteomes" id="UP000002742">
    <property type="component" value="Chromosome"/>
</dbReference>
<keyword evidence="1" id="KW-0732">Signal</keyword>
<feature type="chain" id="PRO_5002973458" description="Ice-binding protein C-terminal domain-containing protein" evidence="1">
    <location>
        <begin position="23"/>
        <end position="162"/>
    </location>
</feature>
<feature type="signal peptide" evidence="1">
    <location>
        <begin position="1"/>
        <end position="22"/>
    </location>
</feature>
<evidence type="ECO:0000313" key="3">
    <source>
        <dbReference type="EMBL" id="ACT48685.1"/>
    </source>
</evidence>
<evidence type="ECO:0000259" key="2">
    <source>
        <dbReference type="Pfam" id="PF07589"/>
    </source>
</evidence>
<reference evidence="3 4" key="2">
    <citation type="journal article" date="2011" name="J. Bacteriol.">
        <title>Genomes of three methylotrophs from a single niche uncover genetic and metabolic divergence of Methylophilaceae.</title>
        <authorList>
            <person name="Lapidus A."/>
            <person name="Clum A."/>
            <person name="Labutti K."/>
            <person name="Kaluzhnaya M.G."/>
            <person name="Lim S."/>
            <person name="Beck D.A."/>
            <person name="Glavina Del Rio T."/>
            <person name="Nolan M."/>
            <person name="Mavromatis K."/>
            <person name="Huntemann M."/>
            <person name="Lucas S."/>
            <person name="Lidstrom M.E."/>
            <person name="Ivanova N."/>
            <person name="Chistoserdova L."/>
        </authorList>
    </citation>
    <scope>NUCLEOTIDE SEQUENCE [LARGE SCALE GENOMIC DNA]</scope>
    <source>
        <strain evidence="4">JLW8 / ATCC BAA-1282 / DSM 17540</strain>
    </source>
</reference>